<organism evidence="7 8">
    <name type="scientific">Pontibacillus yanchengensis</name>
    <dbReference type="NCBI Taxonomy" id="462910"/>
    <lineage>
        <taxon>Bacteria</taxon>
        <taxon>Bacillati</taxon>
        <taxon>Bacillota</taxon>
        <taxon>Bacilli</taxon>
        <taxon>Bacillales</taxon>
        <taxon>Bacillaceae</taxon>
        <taxon>Pontibacillus</taxon>
    </lineage>
</organism>
<dbReference type="InterPro" id="IPR001789">
    <property type="entry name" value="Sig_transdc_resp-reg_receiver"/>
</dbReference>
<evidence type="ECO:0000256" key="3">
    <source>
        <dbReference type="ARBA" id="ARBA00023163"/>
    </source>
</evidence>
<dbReference type="SMART" id="SM00448">
    <property type="entry name" value="REC"/>
    <property type="match status" value="1"/>
</dbReference>
<dbReference type="PANTHER" id="PTHR43280:SF28">
    <property type="entry name" value="HTH-TYPE TRANSCRIPTIONAL ACTIVATOR RHAS"/>
    <property type="match status" value="1"/>
</dbReference>
<dbReference type="GO" id="GO:0000160">
    <property type="term" value="P:phosphorelay signal transduction system"/>
    <property type="evidence" value="ECO:0007669"/>
    <property type="project" value="InterPro"/>
</dbReference>
<dbReference type="Gene3D" id="3.40.50.2300">
    <property type="match status" value="1"/>
</dbReference>
<dbReference type="InterPro" id="IPR020449">
    <property type="entry name" value="Tscrpt_reg_AraC-type_HTH"/>
</dbReference>
<dbReference type="EMBL" id="WMEQ01000008">
    <property type="protein sequence ID" value="MYL34348.1"/>
    <property type="molecule type" value="Genomic_DNA"/>
</dbReference>
<feature type="modified residue" description="4-aspartylphosphate" evidence="4">
    <location>
        <position position="56"/>
    </location>
</feature>
<dbReference type="Gene3D" id="1.10.10.60">
    <property type="entry name" value="Homeodomain-like"/>
    <property type="match status" value="2"/>
</dbReference>
<dbReference type="Pfam" id="PF00072">
    <property type="entry name" value="Response_reg"/>
    <property type="match status" value="1"/>
</dbReference>
<accession>A0A6I4ZW16</accession>
<proteinExistence type="predicted"/>
<dbReference type="PANTHER" id="PTHR43280">
    <property type="entry name" value="ARAC-FAMILY TRANSCRIPTIONAL REGULATOR"/>
    <property type="match status" value="1"/>
</dbReference>
<dbReference type="PROSITE" id="PS50110">
    <property type="entry name" value="RESPONSE_REGULATORY"/>
    <property type="match status" value="1"/>
</dbReference>
<feature type="domain" description="Response regulatory" evidence="6">
    <location>
        <begin position="4"/>
        <end position="121"/>
    </location>
</feature>
<dbReference type="InterPro" id="IPR009057">
    <property type="entry name" value="Homeodomain-like_sf"/>
</dbReference>
<keyword evidence="4" id="KW-0597">Phosphoprotein</keyword>
<dbReference type="SMART" id="SM00342">
    <property type="entry name" value="HTH_ARAC"/>
    <property type="match status" value="1"/>
</dbReference>
<dbReference type="Pfam" id="PF17853">
    <property type="entry name" value="GGDEF_2"/>
    <property type="match status" value="1"/>
</dbReference>
<dbReference type="CDD" id="cd17536">
    <property type="entry name" value="REC_YesN-like"/>
    <property type="match status" value="1"/>
</dbReference>
<reference evidence="7 8" key="1">
    <citation type="submission" date="2019-11" db="EMBL/GenBank/DDBJ databases">
        <title>Genome sequences of 17 halophilic strains isolated from different environments.</title>
        <authorList>
            <person name="Furrow R.E."/>
        </authorList>
    </citation>
    <scope>NUCLEOTIDE SEQUENCE [LARGE SCALE GENOMIC DNA]</scope>
    <source>
        <strain evidence="7 8">22514_16_FS</strain>
    </source>
</reference>
<dbReference type="InterPro" id="IPR018060">
    <property type="entry name" value="HTH_AraC"/>
</dbReference>
<keyword evidence="1" id="KW-0805">Transcription regulation</keyword>
<dbReference type="Pfam" id="PF12833">
    <property type="entry name" value="HTH_18"/>
    <property type="match status" value="1"/>
</dbReference>
<evidence type="ECO:0000256" key="4">
    <source>
        <dbReference type="PROSITE-ProRule" id="PRU00169"/>
    </source>
</evidence>
<dbReference type="SUPFAM" id="SSF46689">
    <property type="entry name" value="Homeodomain-like"/>
    <property type="match status" value="2"/>
</dbReference>
<evidence type="ECO:0000256" key="1">
    <source>
        <dbReference type="ARBA" id="ARBA00023015"/>
    </source>
</evidence>
<dbReference type="GO" id="GO:0003700">
    <property type="term" value="F:DNA-binding transcription factor activity"/>
    <property type="evidence" value="ECO:0007669"/>
    <property type="project" value="InterPro"/>
</dbReference>
<keyword evidence="2" id="KW-0238">DNA-binding</keyword>
<evidence type="ECO:0000259" key="5">
    <source>
        <dbReference type="PROSITE" id="PS01124"/>
    </source>
</evidence>
<evidence type="ECO:0000313" key="7">
    <source>
        <dbReference type="EMBL" id="MYL34348.1"/>
    </source>
</evidence>
<name>A0A6I4ZW16_9BACI</name>
<evidence type="ECO:0000313" key="8">
    <source>
        <dbReference type="Proteomes" id="UP000468638"/>
    </source>
</evidence>
<dbReference type="InterPro" id="IPR018062">
    <property type="entry name" value="HTH_AraC-typ_CS"/>
</dbReference>
<comment type="caution">
    <text evidence="7">The sequence shown here is derived from an EMBL/GenBank/DDBJ whole genome shotgun (WGS) entry which is preliminary data.</text>
</comment>
<dbReference type="SUPFAM" id="SSF52172">
    <property type="entry name" value="CheY-like"/>
    <property type="match status" value="1"/>
</dbReference>
<dbReference type="Proteomes" id="UP000468638">
    <property type="component" value="Unassembled WGS sequence"/>
</dbReference>
<dbReference type="PROSITE" id="PS00041">
    <property type="entry name" value="HTH_ARAC_FAMILY_1"/>
    <property type="match status" value="1"/>
</dbReference>
<dbReference type="PROSITE" id="PS01124">
    <property type="entry name" value="HTH_ARAC_FAMILY_2"/>
    <property type="match status" value="1"/>
</dbReference>
<dbReference type="AlphaFoldDB" id="A0A6I4ZW16"/>
<feature type="domain" description="HTH araC/xylS-type" evidence="5">
    <location>
        <begin position="415"/>
        <end position="513"/>
    </location>
</feature>
<keyword evidence="3" id="KW-0804">Transcription</keyword>
<dbReference type="InterPro" id="IPR011006">
    <property type="entry name" value="CheY-like_superfamily"/>
</dbReference>
<protein>
    <submittedName>
        <fullName evidence="7">Response regulator</fullName>
    </submittedName>
</protein>
<dbReference type="InterPro" id="IPR041522">
    <property type="entry name" value="CdaR_GGDEF"/>
</dbReference>
<dbReference type="GO" id="GO:0043565">
    <property type="term" value="F:sequence-specific DNA binding"/>
    <property type="evidence" value="ECO:0007669"/>
    <property type="project" value="InterPro"/>
</dbReference>
<sequence length="520" mass="59633">MMYKLLIVDDEKVVLDALETIIDWEDYNIELVGSASNGNEALACIKELSPDIVLTDIRMPGRNGLELVEASRAFSEDVLFIIISAYSEFQYAKKAIELEAIDYLVKPIEIDDIVEAISKAVEKKERNLKQQRLGSQLEQYQGELEEKYLLDCMLGGKVDQMERPVPFTSYAILCLGGKGESSFTDHVVDRSKHLETIMRQSFSESVYVVHTYIIEEKIILFLGSSTTNSLDHEALEAFYATFQKEIGMTPIAGISDTYKDFAQVHQAYLQAKQAFKIGYFFDQAITHHHEHEQVNQKIGESILHKIEDAVGMEDFTVQALFPLVDDVIAYISAHNLPPEKSKYVCYTCISSIYTQVQSEFGVNVTDINGEDTLLYVKLNELQSLEAIQAWLTNHLHRIDAYLKAHKGSYHDRLIQEVKHFIEKHYNEPLELNELADHFHMSSAYLSSLFSKKMGVTIFDYMTSIRMNQAKEMLRSTNYKINEICQVIGYDNQRYFNQVFKKKVGTTPGKYRTERMVKMPD</sequence>
<gene>
    <name evidence="7" type="ORF">GLW05_12135</name>
</gene>
<dbReference type="PRINTS" id="PR00032">
    <property type="entry name" value="HTHARAC"/>
</dbReference>
<evidence type="ECO:0000256" key="2">
    <source>
        <dbReference type="ARBA" id="ARBA00023125"/>
    </source>
</evidence>
<evidence type="ECO:0000259" key="6">
    <source>
        <dbReference type="PROSITE" id="PS50110"/>
    </source>
</evidence>
<dbReference type="RefSeq" id="WP_160848638.1">
    <property type="nucleotide sequence ID" value="NZ_WMEU01000003.1"/>
</dbReference>